<dbReference type="NCBIfam" id="NF033230">
    <property type="entry name" value="phage_region_01"/>
    <property type="match status" value="1"/>
</dbReference>
<dbReference type="RefSeq" id="WP_120508691.1">
    <property type="nucleotide sequence ID" value="NZ_JAFMOY010000117.1"/>
</dbReference>
<comment type="caution">
    <text evidence="1">The sequence shown here is derived from an EMBL/GenBank/DDBJ whole genome shotgun (WGS) entry which is preliminary data.</text>
</comment>
<gene>
    <name evidence="1" type="ORF">J1784_06985</name>
</gene>
<organism evidence="1 2">
    <name type="scientific">Rahnella ecdela</name>
    <dbReference type="NCBI Taxonomy" id="2816250"/>
    <lineage>
        <taxon>Bacteria</taxon>
        <taxon>Pseudomonadati</taxon>
        <taxon>Pseudomonadota</taxon>
        <taxon>Gammaproteobacteria</taxon>
        <taxon>Enterobacterales</taxon>
        <taxon>Yersiniaceae</taxon>
        <taxon>Rahnella</taxon>
    </lineage>
</organism>
<accession>A0ABS6LCT7</accession>
<dbReference type="Proteomes" id="UP000739284">
    <property type="component" value="Unassembled WGS sequence"/>
</dbReference>
<name>A0ABS6LCT7_9GAMM</name>
<dbReference type="EMBL" id="JAFMOY010000117">
    <property type="protein sequence ID" value="MBU9844751.1"/>
    <property type="molecule type" value="Genomic_DNA"/>
</dbReference>
<protein>
    <submittedName>
        <fullName evidence="1">Uncharacterized protein</fullName>
    </submittedName>
</protein>
<keyword evidence="2" id="KW-1185">Reference proteome</keyword>
<reference evidence="1 2" key="1">
    <citation type="submission" date="2021-03" db="EMBL/GenBank/DDBJ databases">
        <title>Five novel Rahnella species.</title>
        <authorList>
            <person name="Brady C."/>
            <person name="Asselin J."/>
            <person name="Beer S."/>
            <person name="Bruberg M.B."/>
            <person name="Crampton B."/>
            <person name="Venter S."/>
            <person name="Arnold D."/>
            <person name="Denman S."/>
        </authorList>
    </citation>
    <scope>NUCLEOTIDE SEQUENCE [LARGE SCALE GENOMIC DNA]</scope>
    <source>
        <strain evidence="1 2">FRB 231</strain>
    </source>
</reference>
<evidence type="ECO:0000313" key="1">
    <source>
        <dbReference type="EMBL" id="MBU9844751.1"/>
    </source>
</evidence>
<dbReference type="InterPro" id="IPR059241">
    <property type="entry name" value="SfIV_phage_associated"/>
</dbReference>
<evidence type="ECO:0000313" key="2">
    <source>
        <dbReference type="Proteomes" id="UP000739284"/>
    </source>
</evidence>
<sequence length="156" mass="17979">MGISMTDMATLFEQVHKNVKHSVGISEKVNSDQDVKACISHRTLMIFKLDLILFAYKQKMDEHRFILYGRNALASYLFTHYKVPFTEAKSLSLHDALTLILPDINGEEISQKLMTALLNIDGVTFHFHETQKHCVNKIMFDDSEWDPELCDALFLK</sequence>
<proteinExistence type="predicted"/>